<gene>
    <name evidence="1" type="ORF">AFUS01_LOCUS33865</name>
</gene>
<feature type="non-terminal residue" evidence="1">
    <location>
        <position position="1"/>
    </location>
</feature>
<proteinExistence type="predicted"/>
<organism evidence="1 2">
    <name type="scientific">Allacma fusca</name>
    <dbReference type="NCBI Taxonomy" id="39272"/>
    <lineage>
        <taxon>Eukaryota</taxon>
        <taxon>Metazoa</taxon>
        <taxon>Ecdysozoa</taxon>
        <taxon>Arthropoda</taxon>
        <taxon>Hexapoda</taxon>
        <taxon>Collembola</taxon>
        <taxon>Symphypleona</taxon>
        <taxon>Sminthuridae</taxon>
        <taxon>Allacma</taxon>
    </lineage>
</organism>
<evidence type="ECO:0000313" key="2">
    <source>
        <dbReference type="Proteomes" id="UP000708208"/>
    </source>
</evidence>
<name>A0A8J2PIU5_9HEXA</name>
<dbReference type="EMBL" id="CAJVCH010530208">
    <property type="protein sequence ID" value="CAG7823663.1"/>
    <property type="molecule type" value="Genomic_DNA"/>
</dbReference>
<sequence>MAAGILTAAPCFVCQLSNRMGSIIISSASAI</sequence>
<dbReference type="AlphaFoldDB" id="A0A8J2PIU5"/>
<reference evidence="1" key="1">
    <citation type="submission" date="2021-06" db="EMBL/GenBank/DDBJ databases">
        <authorList>
            <person name="Hodson N. C."/>
            <person name="Mongue J. A."/>
            <person name="Jaron S. K."/>
        </authorList>
    </citation>
    <scope>NUCLEOTIDE SEQUENCE</scope>
</reference>
<comment type="caution">
    <text evidence="1">The sequence shown here is derived from an EMBL/GenBank/DDBJ whole genome shotgun (WGS) entry which is preliminary data.</text>
</comment>
<keyword evidence="2" id="KW-1185">Reference proteome</keyword>
<accession>A0A8J2PIU5</accession>
<evidence type="ECO:0000313" key="1">
    <source>
        <dbReference type="EMBL" id="CAG7823663.1"/>
    </source>
</evidence>
<dbReference type="Proteomes" id="UP000708208">
    <property type="component" value="Unassembled WGS sequence"/>
</dbReference>
<protein>
    <submittedName>
        <fullName evidence="1">Uncharacterized protein</fullName>
    </submittedName>
</protein>